<keyword evidence="4" id="KW-1185">Reference proteome</keyword>
<comment type="caution">
    <text evidence="3">The sequence shown here is derived from an EMBL/GenBank/DDBJ whole genome shotgun (WGS) entry which is preliminary data.</text>
</comment>
<feature type="compositionally biased region" description="Low complexity" evidence="1">
    <location>
        <begin position="398"/>
        <end position="407"/>
    </location>
</feature>
<dbReference type="InterPro" id="IPR039365">
    <property type="entry name" value="IS701-like"/>
</dbReference>
<dbReference type="Pfam" id="PF13546">
    <property type="entry name" value="DDE_5"/>
    <property type="match status" value="1"/>
</dbReference>
<feature type="domain" description="Transposase IS701-like DDE" evidence="2">
    <location>
        <begin position="25"/>
        <end position="241"/>
    </location>
</feature>
<dbReference type="PANTHER" id="PTHR33627">
    <property type="entry name" value="TRANSPOSASE"/>
    <property type="match status" value="1"/>
</dbReference>
<dbReference type="EMBL" id="JBEJUE010000013">
    <property type="protein sequence ID" value="MER0425907.1"/>
    <property type="molecule type" value="Genomic_DNA"/>
</dbReference>
<evidence type="ECO:0000256" key="1">
    <source>
        <dbReference type="SAM" id="MobiDB-lite"/>
    </source>
</evidence>
<organism evidence="3 4">
    <name type="scientific">Streptomyces microflavus</name>
    <name type="common">Streptomyces lipmanii</name>
    <dbReference type="NCBI Taxonomy" id="1919"/>
    <lineage>
        <taxon>Bacteria</taxon>
        <taxon>Bacillati</taxon>
        <taxon>Actinomycetota</taxon>
        <taxon>Actinomycetes</taxon>
        <taxon>Kitasatosporales</taxon>
        <taxon>Streptomycetaceae</taxon>
        <taxon>Streptomyces</taxon>
    </lineage>
</organism>
<sequence>MSSSEVRAAVPGDGACMQTFMDEIFRPFQRPEQRRWAQTYLWALIHVSGKKTPRRMALAKPLPSAAAHGLHQFINASPWEWAPVRRRLARRVAATTAPHAWTVAELIIPKRGEHSVGVHRRLDTATGRTVNCQRALVFFLASGSQCYPVGWSLVLGGTWDSDRERRRRARIPGSEAGRTPADHVIGYAAEAAAQPQLPRVPWVLDLTRCDDAAGVLAGLARQRADVVCEVPPDHPVLLTGQHTPVVTSVSALMEVRHARQTHVLLRQTGDGRVRAVPVHTYAGTVAGTRTGIGDDVGAPPYRILERPDPDGRQPPRYWLTTLTDHRVEEVLRLARSHTAALSSVATLRRRFGVLDFEGRSFPGWHHHMTMASAAYVYQRLTCAPGGAAPPPEAPPRTPAAALTGAPN</sequence>
<evidence type="ECO:0000313" key="3">
    <source>
        <dbReference type="EMBL" id="MER0425907.1"/>
    </source>
</evidence>
<dbReference type="PANTHER" id="PTHR33627:SF1">
    <property type="entry name" value="TRANSPOSASE"/>
    <property type="match status" value="1"/>
</dbReference>
<dbReference type="InterPro" id="IPR038721">
    <property type="entry name" value="IS701-like_DDE_dom"/>
</dbReference>
<accession>A0ABV1Q420</accession>
<proteinExistence type="predicted"/>
<gene>
    <name evidence="3" type="ORF">ABR748_16965</name>
</gene>
<dbReference type="Proteomes" id="UP001456562">
    <property type="component" value="Unassembled WGS sequence"/>
</dbReference>
<name>A0ABV1Q420_STRMI</name>
<dbReference type="RefSeq" id="WP_350239982.1">
    <property type="nucleotide sequence ID" value="NZ_JBEJUE010000013.1"/>
</dbReference>
<reference evidence="3 4" key="1">
    <citation type="submission" date="2024-01" db="EMBL/GenBank/DDBJ databases">
        <title>Metagenomic exploration of the rhizosphere soil microbial community and their significance in facilitating the development of wild simulated ginseng.</title>
        <authorList>
            <person name="Huang J."/>
        </authorList>
    </citation>
    <scope>NUCLEOTIDE SEQUENCE [LARGE SCALE GENOMIC DNA]</scope>
    <source>
        <strain evidence="3 4">WY141</strain>
    </source>
</reference>
<protein>
    <submittedName>
        <fullName evidence="3">Transposase</fullName>
    </submittedName>
</protein>
<evidence type="ECO:0000259" key="2">
    <source>
        <dbReference type="Pfam" id="PF13546"/>
    </source>
</evidence>
<feature type="compositionally biased region" description="Pro residues" evidence="1">
    <location>
        <begin position="387"/>
        <end position="397"/>
    </location>
</feature>
<feature type="region of interest" description="Disordered" evidence="1">
    <location>
        <begin position="387"/>
        <end position="407"/>
    </location>
</feature>
<evidence type="ECO:0000313" key="4">
    <source>
        <dbReference type="Proteomes" id="UP001456562"/>
    </source>
</evidence>